<dbReference type="EMBL" id="ANOH01000334">
    <property type="protein sequence ID" value="EMI53727.1"/>
    <property type="molecule type" value="Genomic_DNA"/>
</dbReference>
<name>M5TX01_9BACT</name>
<evidence type="ECO:0000313" key="3">
    <source>
        <dbReference type="Proteomes" id="UP000011885"/>
    </source>
</evidence>
<dbReference type="InterPro" id="IPR032675">
    <property type="entry name" value="LRR_dom_sf"/>
</dbReference>
<keyword evidence="1" id="KW-0732">Signal</keyword>
<dbReference type="SUPFAM" id="SSF52047">
    <property type="entry name" value="RNI-like"/>
    <property type="match status" value="1"/>
</dbReference>
<reference evidence="2 3" key="1">
    <citation type="journal article" date="2013" name="Mar. Genomics">
        <title>Expression of sulfatases in Rhodopirellula baltica and the diversity of sulfatases in the genus Rhodopirellula.</title>
        <authorList>
            <person name="Wegner C.E."/>
            <person name="Richter-Heitmann T."/>
            <person name="Klindworth A."/>
            <person name="Klockow C."/>
            <person name="Richter M."/>
            <person name="Achstetter T."/>
            <person name="Glockner F.O."/>
            <person name="Harder J."/>
        </authorList>
    </citation>
    <scope>NUCLEOTIDE SEQUENCE [LARGE SCALE GENOMIC DNA]</scope>
    <source>
        <strain evidence="2 3">SM41</strain>
    </source>
</reference>
<dbReference type="Gene3D" id="3.80.10.10">
    <property type="entry name" value="Ribonuclease Inhibitor"/>
    <property type="match status" value="1"/>
</dbReference>
<dbReference type="AlphaFoldDB" id="M5TX01"/>
<comment type="caution">
    <text evidence="2">The sequence shown here is derived from an EMBL/GenBank/DDBJ whole genome shotgun (WGS) entry which is preliminary data.</text>
</comment>
<proteinExistence type="predicted"/>
<feature type="signal peptide" evidence="1">
    <location>
        <begin position="1"/>
        <end position="22"/>
    </location>
</feature>
<evidence type="ECO:0000256" key="1">
    <source>
        <dbReference type="SAM" id="SignalP"/>
    </source>
</evidence>
<dbReference type="PATRIC" id="fig|1263870.3.peg.5150"/>
<protein>
    <submittedName>
        <fullName evidence="2">Putative secreted protein</fullName>
    </submittedName>
</protein>
<gene>
    <name evidence="2" type="ORF">RSSM_04868</name>
</gene>
<feature type="chain" id="PRO_5004072965" evidence="1">
    <location>
        <begin position="23"/>
        <end position="624"/>
    </location>
</feature>
<accession>M5TX01</accession>
<sequence>MKQVGRVLIVLAGAITTSAPFAGPIAFVSLTVGPASRAEAADRTRCFLPIDADEDSATTPADADHLAAAENLPPADQLSPTANLSPTDRAIMASGVSPTEAFGIDQSSQGSDTDWLRYLAVWNAHCQTPQSQSIRRWLGLPQNGDVQITSRRGRVSPKFLPWRAGSFAVVQTPHFEILTRADRETSHHVARDLERFYWTWTQMFFPLWTGRDQVAIRLSDWNPQTESADDFLSRNASSRLSLRQRHRVVLLPDERSYQMTISHSQIAAGRPSTVAASAGFYSDSLETSFFFPQEDTSGMAHETCHQLFQEASDRKRSRRITLDTDEFWLVEGIAGHFESIQMGDRLACIGGWDSNRLQFARYQTLIARQPIASVTELRGNRLAIQRRSDLSRWYSYAILQTHCAIDAGQRPAMRAQVYRLLADIYNVDITDFPCLRDQGDDVSFDNSRVDRFLRVDDKHLIAHPIPGAATAICLSGCEVTQEGWKTLPTLPNVRWFDASRTPIDDEQVQRIIGDAASLDQLSLEATKITTGIGSTLAKANRLRELDLSWTAIDDTTIRSIVADSVIETLWLTGTGATDAAIGKLTQFKNLQTTDVQRTRISDSGLQRLRSAIPNLDLNPLQLAP</sequence>
<organism evidence="2 3">
    <name type="scientific">Rhodopirellula sallentina SM41</name>
    <dbReference type="NCBI Taxonomy" id="1263870"/>
    <lineage>
        <taxon>Bacteria</taxon>
        <taxon>Pseudomonadati</taxon>
        <taxon>Planctomycetota</taxon>
        <taxon>Planctomycetia</taxon>
        <taxon>Pirellulales</taxon>
        <taxon>Pirellulaceae</taxon>
        <taxon>Rhodopirellula</taxon>
    </lineage>
</organism>
<dbReference type="Proteomes" id="UP000011885">
    <property type="component" value="Unassembled WGS sequence"/>
</dbReference>
<evidence type="ECO:0000313" key="2">
    <source>
        <dbReference type="EMBL" id="EMI53727.1"/>
    </source>
</evidence>
<keyword evidence="3" id="KW-1185">Reference proteome</keyword>